<dbReference type="EMBL" id="BIFH01000021">
    <property type="protein sequence ID" value="GCD96538.1"/>
    <property type="molecule type" value="Genomic_DNA"/>
</dbReference>
<reference evidence="3 4" key="1">
    <citation type="submission" date="2018-12" db="EMBL/GenBank/DDBJ databases">
        <title>Draft genome sequence of Embleya hyalina NBRC 13850T.</title>
        <authorList>
            <person name="Komaki H."/>
            <person name="Hosoyama A."/>
            <person name="Kimura A."/>
            <person name="Ichikawa N."/>
            <person name="Tamura T."/>
        </authorList>
    </citation>
    <scope>NUCLEOTIDE SEQUENCE [LARGE SCALE GENOMIC DNA]</scope>
    <source>
        <strain evidence="3 4">NBRC 13850</strain>
    </source>
</reference>
<dbReference type="SUPFAM" id="SSF56801">
    <property type="entry name" value="Acetyl-CoA synthetase-like"/>
    <property type="match status" value="1"/>
</dbReference>
<dbReference type="PANTHER" id="PTHR43767">
    <property type="entry name" value="LONG-CHAIN-FATTY-ACID--COA LIGASE"/>
    <property type="match status" value="1"/>
</dbReference>
<evidence type="ECO:0000313" key="4">
    <source>
        <dbReference type="Proteomes" id="UP000286931"/>
    </source>
</evidence>
<dbReference type="InterPro" id="IPR050237">
    <property type="entry name" value="ATP-dep_AMP-bd_enzyme"/>
</dbReference>
<dbReference type="GO" id="GO:0016878">
    <property type="term" value="F:acid-thiol ligase activity"/>
    <property type="evidence" value="ECO:0007669"/>
    <property type="project" value="UniProtKB-ARBA"/>
</dbReference>
<accession>A0A401YPL6</accession>
<dbReference type="OrthoDB" id="4363623at2"/>
<feature type="domain" description="AMP-dependent synthetase/ligase" evidence="1">
    <location>
        <begin position="14"/>
        <end position="356"/>
    </location>
</feature>
<dbReference type="AlphaFoldDB" id="A0A401YPL6"/>
<dbReference type="Proteomes" id="UP000286931">
    <property type="component" value="Unassembled WGS sequence"/>
</dbReference>
<name>A0A401YPL6_9ACTN</name>
<dbReference type="InterPro" id="IPR000873">
    <property type="entry name" value="AMP-dep_synth/lig_dom"/>
</dbReference>
<evidence type="ECO:0000259" key="1">
    <source>
        <dbReference type="Pfam" id="PF00501"/>
    </source>
</evidence>
<sequence length="501" mass="52896">MASEAPTFAARWSATAAGRPHAPFLIWEGPDGEVTRWTYGEFDALVARVAGGLTARGVRPGDRVGIALRNCPAYVALWLALVRLGAAMVCHDPSAGVPELAAQLRRTGARLGFCAPSRAADYRAAARDSGMAVVEVGEDDTALAVLSGRPAAFGDAPPPGPYDLAGLMFTSGTTAAPKCVMVTQANYAFAGDVMAAAAGLGANDRQFVVLPMFHANAQYYSFAAAIAVGASVVLLPAFSASRFVARAARHQVTHVSLFAAPIRMILARTPPREPAPDLRVRHCWYAQNVTDEQYERFAALLGGCRPRQLYGMTETIPAVLSNPVAAPVPGSMGRPTPGCVVAVHDGEIVVGGEPGVSLFAGYLDDPTATAAAYRDGWFVTGDRARVDPDGHFHFAGRRGDVLKVAGENVSIVEIEAVLAEHPAVLEAAVVGVPDEMRDEVPVAFVVAVPGVDPAALDDLAEWCAARLAKAKRPVRFERVAELPRTSVGKIRKFLLTERTSP</sequence>
<evidence type="ECO:0000313" key="3">
    <source>
        <dbReference type="EMBL" id="GCD96538.1"/>
    </source>
</evidence>
<gene>
    <name evidence="3" type="ORF">EHYA_04225</name>
</gene>
<proteinExistence type="predicted"/>
<protein>
    <submittedName>
        <fullName evidence="3">ATP-dependent acyl-CoA ligase</fullName>
    </submittedName>
</protein>
<keyword evidence="4" id="KW-1185">Reference proteome</keyword>
<dbReference type="RefSeq" id="WP_126638589.1">
    <property type="nucleotide sequence ID" value="NZ_BIFH01000021.1"/>
</dbReference>
<dbReference type="Pfam" id="PF00501">
    <property type="entry name" value="AMP-binding"/>
    <property type="match status" value="1"/>
</dbReference>
<dbReference type="InterPro" id="IPR025110">
    <property type="entry name" value="AMP-bd_C"/>
</dbReference>
<keyword evidence="3" id="KW-0436">Ligase</keyword>
<dbReference type="InterPro" id="IPR045851">
    <property type="entry name" value="AMP-bd_C_sf"/>
</dbReference>
<dbReference type="PANTHER" id="PTHR43767:SF1">
    <property type="entry name" value="NONRIBOSOMAL PEPTIDE SYNTHASE PES1 (EUROFUNG)-RELATED"/>
    <property type="match status" value="1"/>
</dbReference>
<dbReference type="InterPro" id="IPR042099">
    <property type="entry name" value="ANL_N_sf"/>
</dbReference>
<dbReference type="Gene3D" id="3.30.300.30">
    <property type="match status" value="1"/>
</dbReference>
<evidence type="ECO:0000259" key="2">
    <source>
        <dbReference type="Pfam" id="PF13193"/>
    </source>
</evidence>
<dbReference type="Gene3D" id="3.40.50.12780">
    <property type="entry name" value="N-terminal domain of ligase-like"/>
    <property type="match status" value="1"/>
</dbReference>
<feature type="domain" description="AMP-binding enzyme C-terminal" evidence="2">
    <location>
        <begin position="413"/>
        <end position="489"/>
    </location>
</feature>
<dbReference type="Pfam" id="PF13193">
    <property type="entry name" value="AMP-binding_C"/>
    <property type="match status" value="1"/>
</dbReference>
<comment type="caution">
    <text evidence="3">The sequence shown here is derived from an EMBL/GenBank/DDBJ whole genome shotgun (WGS) entry which is preliminary data.</text>
</comment>
<organism evidence="3 4">
    <name type="scientific">Embleya hyalina</name>
    <dbReference type="NCBI Taxonomy" id="516124"/>
    <lineage>
        <taxon>Bacteria</taxon>
        <taxon>Bacillati</taxon>
        <taxon>Actinomycetota</taxon>
        <taxon>Actinomycetes</taxon>
        <taxon>Kitasatosporales</taxon>
        <taxon>Streptomycetaceae</taxon>
        <taxon>Embleya</taxon>
    </lineage>
</organism>